<comment type="caution">
    <text evidence="2">The sequence shown here is derived from an EMBL/GenBank/DDBJ whole genome shotgun (WGS) entry which is preliminary data.</text>
</comment>
<organism evidence="2 3">
    <name type="scientific">Manihot esculenta</name>
    <name type="common">Cassava</name>
    <name type="synonym">Jatropha manihot</name>
    <dbReference type="NCBI Taxonomy" id="3983"/>
    <lineage>
        <taxon>Eukaryota</taxon>
        <taxon>Viridiplantae</taxon>
        <taxon>Streptophyta</taxon>
        <taxon>Embryophyta</taxon>
        <taxon>Tracheophyta</taxon>
        <taxon>Spermatophyta</taxon>
        <taxon>Magnoliopsida</taxon>
        <taxon>eudicotyledons</taxon>
        <taxon>Gunneridae</taxon>
        <taxon>Pentapetalae</taxon>
        <taxon>rosids</taxon>
        <taxon>fabids</taxon>
        <taxon>Malpighiales</taxon>
        <taxon>Euphorbiaceae</taxon>
        <taxon>Crotonoideae</taxon>
        <taxon>Manihoteae</taxon>
        <taxon>Manihot</taxon>
    </lineage>
</organism>
<evidence type="ECO:0000313" key="2">
    <source>
        <dbReference type="EMBL" id="OAY43286.1"/>
    </source>
</evidence>
<dbReference type="Proteomes" id="UP000091857">
    <property type="component" value="Chromosome 8"/>
</dbReference>
<proteinExistence type="predicted"/>
<dbReference type="Pfam" id="PF08241">
    <property type="entry name" value="Methyltransf_11"/>
    <property type="match status" value="1"/>
</dbReference>
<evidence type="ECO:0000313" key="3">
    <source>
        <dbReference type="Proteomes" id="UP000091857"/>
    </source>
</evidence>
<reference evidence="3" key="1">
    <citation type="journal article" date="2016" name="Nat. Biotechnol.">
        <title>Sequencing wild and cultivated cassava and related species reveals extensive interspecific hybridization and genetic diversity.</title>
        <authorList>
            <person name="Bredeson J.V."/>
            <person name="Lyons J.B."/>
            <person name="Prochnik S.E."/>
            <person name="Wu G.A."/>
            <person name="Ha C.M."/>
            <person name="Edsinger-Gonzales E."/>
            <person name="Grimwood J."/>
            <person name="Schmutz J."/>
            <person name="Rabbi I.Y."/>
            <person name="Egesi C."/>
            <person name="Nauluvula P."/>
            <person name="Lebot V."/>
            <person name="Ndunguru J."/>
            <person name="Mkamilo G."/>
            <person name="Bart R.S."/>
            <person name="Setter T.L."/>
            <person name="Gleadow R.M."/>
            <person name="Kulakow P."/>
            <person name="Ferguson M.E."/>
            <person name="Rounsley S."/>
            <person name="Rokhsar D.S."/>
        </authorList>
    </citation>
    <scope>NUCLEOTIDE SEQUENCE [LARGE SCALE GENOMIC DNA]</scope>
    <source>
        <strain evidence="3">cv. AM560-2</strain>
    </source>
</reference>
<gene>
    <name evidence="2" type="ORF">MANES_08G057100v8</name>
</gene>
<feature type="domain" description="Methyltransferase type 11" evidence="1">
    <location>
        <begin position="39"/>
        <end position="133"/>
    </location>
</feature>
<dbReference type="OMA" id="GPYWPAE"/>
<dbReference type="PANTHER" id="PTHR45180:SF1">
    <property type="entry name" value="OS01G0307686 PROTEIN"/>
    <property type="match status" value="1"/>
</dbReference>
<dbReference type="AlphaFoldDB" id="A0A2C9VDQ3"/>
<dbReference type="EMBL" id="CM004394">
    <property type="protein sequence ID" value="OAY43286.1"/>
    <property type="molecule type" value="Genomic_DNA"/>
</dbReference>
<dbReference type="CDD" id="cd02440">
    <property type="entry name" value="AdoMet_MTases"/>
    <property type="match status" value="1"/>
</dbReference>
<dbReference type="GO" id="GO:0008757">
    <property type="term" value="F:S-adenosylmethionine-dependent methyltransferase activity"/>
    <property type="evidence" value="ECO:0007669"/>
    <property type="project" value="InterPro"/>
</dbReference>
<protein>
    <recommendedName>
        <fullName evidence="1">Methyltransferase type 11 domain-containing protein</fullName>
    </recommendedName>
</protein>
<dbReference type="OrthoDB" id="10027013at2759"/>
<dbReference type="STRING" id="3983.A0A2C9VDQ3"/>
<accession>A0A2C9VDQ3</accession>
<dbReference type="Gene3D" id="3.40.50.150">
    <property type="entry name" value="Vaccinia Virus protein VP39"/>
    <property type="match status" value="1"/>
</dbReference>
<sequence length="263" mass="29931">MADLFIKQAKQYADARPNYPLQLFHFISSKTPAKDLAWDVGTGSGQAAQSLAGIYENVVGTDTSLKQLEFAPKLANVRYQQTPAVIPMEELEEYVSAQSSVDLVTIAQALHWFDLPAFYQQVKWVLKKPNGVVAAWCYTVPEVNDAVDSVFKPFYEIDSDPYWDPARKLVNDKYATIDFPFEPLEGTDHTGPFKFVTEREMSLNEYFTYLKSWSAYQTAKEKGVDLLRDDVVEKFKNAWNEDGHDKKVVKFPVYLKIGKVGNM</sequence>
<dbReference type="Gramene" id="Manes.08G057100.1.v8.1">
    <property type="protein sequence ID" value="Manes.08G057100.1.v8.1.CDS"/>
    <property type="gene ID" value="Manes.08G057100.v8.1"/>
</dbReference>
<dbReference type="InterPro" id="IPR013216">
    <property type="entry name" value="Methyltransf_11"/>
</dbReference>
<evidence type="ECO:0000259" key="1">
    <source>
        <dbReference type="Pfam" id="PF08241"/>
    </source>
</evidence>
<dbReference type="InterPro" id="IPR029063">
    <property type="entry name" value="SAM-dependent_MTases_sf"/>
</dbReference>
<dbReference type="PANTHER" id="PTHR45180">
    <property type="entry name" value="OS01G0307686 PROTEIN"/>
    <property type="match status" value="1"/>
</dbReference>
<keyword evidence="3" id="KW-1185">Reference proteome</keyword>
<dbReference type="SUPFAM" id="SSF53335">
    <property type="entry name" value="S-adenosyl-L-methionine-dependent methyltransferases"/>
    <property type="match status" value="1"/>
</dbReference>
<name>A0A2C9VDQ3_MANES</name>